<feature type="compositionally biased region" description="Low complexity" evidence="1">
    <location>
        <begin position="194"/>
        <end position="203"/>
    </location>
</feature>
<name>A0A375HP55_9BURK</name>
<dbReference type="Proteomes" id="UP000256710">
    <property type="component" value="Unassembled WGS sequence"/>
</dbReference>
<evidence type="ECO:0000313" key="3">
    <source>
        <dbReference type="EMBL" id="SPD59215.1"/>
    </source>
</evidence>
<evidence type="ECO:0000313" key="5">
    <source>
        <dbReference type="Proteomes" id="UP000256710"/>
    </source>
</evidence>
<evidence type="ECO:0000313" key="2">
    <source>
        <dbReference type="EMBL" id="SOZ39115.1"/>
    </source>
</evidence>
<feature type="compositionally biased region" description="Basic and acidic residues" evidence="1">
    <location>
        <begin position="140"/>
        <end position="151"/>
    </location>
</feature>
<dbReference type="Proteomes" id="UP000255168">
    <property type="component" value="Plasmid II"/>
</dbReference>
<feature type="compositionally biased region" description="Basic residues" evidence="1">
    <location>
        <begin position="82"/>
        <end position="94"/>
    </location>
</feature>
<feature type="region of interest" description="Disordered" evidence="1">
    <location>
        <begin position="1"/>
        <end position="94"/>
    </location>
</feature>
<sequence length="262" mass="29543">MPRAQPGGSHAGLRRLRADLRRAQAHRRQAVQDLQRPAAAVERAARRLWRDQPPADAGGFVDHAGQGQPGHSGGGQPDRLRSVRQRHHHHLCRRGRPVATQRLRAGDCRQPAPQFPPPDQWLPDAGAQVRRRHYRQPRTPARDHRAIDRAGHGAQSRDWLQERDLGRRRGPCQGHHHPRSGAGTRPDDRRGARRGIAPRIPDPAARRQARRQAMNESVLMPRHRAALTLQGFARPRAGRGRLRVDDMMAAGRSRAVFPRRTV</sequence>
<organism evidence="3 4">
    <name type="scientific">Cupriavidus neocaledonicus</name>
    <dbReference type="NCBI Taxonomy" id="1040979"/>
    <lineage>
        <taxon>Bacteria</taxon>
        <taxon>Pseudomonadati</taxon>
        <taxon>Pseudomonadota</taxon>
        <taxon>Betaproteobacteria</taxon>
        <taxon>Burkholderiales</taxon>
        <taxon>Burkholderiaceae</taxon>
        <taxon>Cupriavidus</taxon>
    </lineage>
</organism>
<keyword evidence="5" id="KW-1185">Reference proteome</keyword>
<gene>
    <name evidence="2" type="ORF">CBM2605_B130412</name>
    <name evidence="3" type="ORF">CBM2607_MP10617</name>
</gene>
<evidence type="ECO:0000313" key="4">
    <source>
        <dbReference type="Proteomes" id="UP000255168"/>
    </source>
</evidence>
<feature type="compositionally biased region" description="Basic residues" evidence="1">
    <location>
        <begin position="168"/>
        <end position="179"/>
    </location>
</feature>
<protein>
    <submittedName>
        <fullName evidence="3">Uncharacterized protein</fullName>
    </submittedName>
</protein>
<dbReference type="EMBL" id="LT984807">
    <property type="protein sequence ID" value="SPD59215.1"/>
    <property type="molecule type" value="Genomic_DNA"/>
</dbReference>
<feature type="compositionally biased region" description="Gly residues" evidence="1">
    <location>
        <begin position="67"/>
        <end position="76"/>
    </location>
</feature>
<dbReference type="EMBL" id="OFTC01000036">
    <property type="protein sequence ID" value="SOZ39115.1"/>
    <property type="molecule type" value="Genomic_DNA"/>
</dbReference>
<dbReference type="AlphaFoldDB" id="A0A375HP55"/>
<keyword evidence="3" id="KW-0614">Plasmid</keyword>
<geneLocation type="plasmid" evidence="4">
    <name>ii</name>
</geneLocation>
<reference evidence="4 5" key="1">
    <citation type="submission" date="2018-01" db="EMBL/GenBank/DDBJ databases">
        <authorList>
            <person name="Clerissi C."/>
        </authorList>
    </citation>
    <scope>NUCLEOTIDE SEQUENCE [LARGE SCALE GENOMIC DNA]</scope>
    <source>
        <strain evidence="2">Cupriavidus taiwanensis STM 6082</strain>
        <strain evidence="3">Cupriavidus taiwanensis STM 6160</strain>
        <plasmid evidence="3">II</plasmid>
        <plasmid evidence="4">ii</plasmid>
    </source>
</reference>
<feature type="region of interest" description="Disordered" evidence="1">
    <location>
        <begin position="108"/>
        <end position="215"/>
    </location>
</feature>
<geneLocation type="plasmid" evidence="3">
    <name>II</name>
</geneLocation>
<evidence type="ECO:0000256" key="1">
    <source>
        <dbReference type="SAM" id="MobiDB-lite"/>
    </source>
</evidence>
<proteinExistence type="predicted"/>
<accession>A0A375HP55</accession>